<dbReference type="PANTHER" id="PTHR44196">
    <property type="entry name" value="DEHYDROGENASE/REDUCTASE SDR FAMILY MEMBER 7B"/>
    <property type="match status" value="1"/>
</dbReference>
<dbReference type="SUPFAM" id="SSF51735">
    <property type="entry name" value="NAD(P)-binding Rossmann-fold domains"/>
    <property type="match status" value="1"/>
</dbReference>
<dbReference type="Pfam" id="PF00106">
    <property type="entry name" value="adh_short"/>
    <property type="match status" value="1"/>
</dbReference>
<feature type="domain" description="Ketoreductase" evidence="4">
    <location>
        <begin position="9"/>
        <end position="195"/>
    </location>
</feature>
<sequence>MRPYEYAGGTAVLTGAASGIGRALAVDLASRGSHLALIDRDEEGLRTLVARLRPQYPDLKITTHGFDLSRIDEIPALADDVLREHGGLTLLINNAGVALSGSFEQLTLDEFEWVMTINFRAVVAVTKAFLPALLATPDSHVVNVSSLFGLIGPAGQSAYSSSKFAVRGFSEVLRHELAGRGVGVTTVHPGGIRTNIARNARLGSGVGAAEAGAGQREFERLLRMDPARAARVILAGVAHREPRVLVGSDAAVLDLLARLLPGSYGRVLAALQGRVGRS</sequence>
<reference evidence="5" key="1">
    <citation type="submission" date="2022-07" db="EMBL/GenBank/DDBJ databases">
        <title>Complete Genome Sequence of the Radioresistant Bacterium Deinococcus aetherius ST0316, Isolated from the Air Dust collected in Lower Stratosphere above Japan.</title>
        <authorList>
            <person name="Satoh K."/>
            <person name="Hagiwara K."/>
            <person name="Katsumata K."/>
            <person name="Kubo A."/>
            <person name="Yokobori S."/>
            <person name="Yamagishi A."/>
            <person name="Oono Y."/>
            <person name="Narumi I."/>
        </authorList>
    </citation>
    <scope>NUCLEOTIDE SEQUENCE</scope>
    <source>
        <strain evidence="5">ST0316</strain>
        <plasmid evidence="5">pDAETH-1</plasmid>
    </source>
</reference>
<dbReference type="PANTHER" id="PTHR44196:SF1">
    <property type="entry name" value="DEHYDROGENASE_REDUCTASE SDR FAMILY MEMBER 7B"/>
    <property type="match status" value="1"/>
</dbReference>
<comment type="similarity">
    <text evidence="1 3">Belongs to the short-chain dehydrogenases/reductases (SDR) family.</text>
</comment>
<protein>
    <submittedName>
        <fullName evidence="5">Acetoin dehydrogenase</fullName>
    </submittedName>
</protein>
<dbReference type="Gene3D" id="3.40.50.720">
    <property type="entry name" value="NAD(P)-binding Rossmann-like Domain"/>
    <property type="match status" value="1"/>
</dbReference>
<evidence type="ECO:0000313" key="6">
    <source>
        <dbReference type="Proteomes" id="UP001064971"/>
    </source>
</evidence>
<organism evidence="5 6">
    <name type="scientific">Deinococcus aetherius</name>
    <dbReference type="NCBI Taxonomy" id="200252"/>
    <lineage>
        <taxon>Bacteria</taxon>
        <taxon>Thermotogati</taxon>
        <taxon>Deinococcota</taxon>
        <taxon>Deinococci</taxon>
        <taxon>Deinococcales</taxon>
        <taxon>Deinococcaceae</taxon>
        <taxon>Deinococcus</taxon>
    </lineage>
</organism>
<keyword evidence="6" id="KW-1185">Reference proteome</keyword>
<evidence type="ECO:0000256" key="3">
    <source>
        <dbReference type="RuleBase" id="RU000363"/>
    </source>
</evidence>
<proteinExistence type="inferred from homology"/>
<keyword evidence="5" id="KW-0614">Plasmid</keyword>
<geneLocation type="plasmid" evidence="5 6">
    <name>pDAETH-1</name>
</geneLocation>
<dbReference type="PRINTS" id="PR00081">
    <property type="entry name" value="GDHRDH"/>
</dbReference>
<dbReference type="InterPro" id="IPR020904">
    <property type="entry name" value="Sc_DH/Rdtase_CS"/>
</dbReference>
<name>A0ABM8AI07_9DEIO</name>
<evidence type="ECO:0000259" key="4">
    <source>
        <dbReference type="SMART" id="SM00822"/>
    </source>
</evidence>
<dbReference type="InterPro" id="IPR057326">
    <property type="entry name" value="KR_dom"/>
</dbReference>
<dbReference type="PROSITE" id="PS00061">
    <property type="entry name" value="ADH_SHORT"/>
    <property type="match status" value="1"/>
</dbReference>
<dbReference type="InterPro" id="IPR002347">
    <property type="entry name" value="SDR_fam"/>
</dbReference>
<evidence type="ECO:0000256" key="1">
    <source>
        <dbReference type="ARBA" id="ARBA00006484"/>
    </source>
</evidence>
<dbReference type="Proteomes" id="UP001064971">
    <property type="component" value="Plasmid pDAETH-1"/>
</dbReference>
<keyword evidence="2" id="KW-0560">Oxidoreductase</keyword>
<gene>
    <name evidence="5" type="ORF">DAETH_33900</name>
</gene>
<evidence type="ECO:0000313" key="5">
    <source>
        <dbReference type="EMBL" id="BDP43421.1"/>
    </source>
</evidence>
<evidence type="ECO:0000256" key="2">
    <source>
        <dbReference type="ARBA" id="ARBA00023002"/>
    </source>
</evidence>
<dbReference type="InterPro" id="IPR036291">
    <property type="entry name" value="NAD(P)-bd_dom_sf"/>
</dbReference>
<dbReference type="SMART" id="SM00822">
    <property type="entry name" value="PKS_KR"/>
    <property type="match status" value="1"/>
</dbReference>
<dbReference type="RefSeq" id="WP_264777902.1">
    <property type="nucleotide sequence ID" value="NZ_AP026561.1"/>
</dbReference>
<dbReference type="EMBL" id="AP026561">
    <property type="protein sequence ID" value="BDP43421.1"/>
    <property type="molecule type" value="Genomic_DNA"/>
</dbReference>
<dbReference type="PRINTS" id="PR00080">
    <property type="entry name" value="SDRFAMILY"/>
</dbReference>
<accession>A0ABM8AI07</accession>